<dbReference type="PROSITE" id="PS50935">
    <property type="entry name" value="SSB"/>
    <property type="match status" value="1"/>
</dbReference>
<dbReference type="CDD" id="cd04496">
    <property type="entry name" value="SSB_OBF"/>
    <property type="match status" value="1"/>
</dbReference>
<dbReference type="PIRSF" id="PIRSF002070">
    <property type="entry name" value="SSB"/>
    <property type="match status" value="1"/>
</dbReference>
<dbReference type="InterPro" id="IPR000424">
    <property type="entry name" value="Primosome_PriB/ssb"/>
</dbReference>
<evidence type="ECO:0000256" key="3">
    <source>
        <dbReference type="SAM" id="MobiDB-lite"/>
    </source>
</evidence>
<dbReference type="RefSeq" id="WP_209888040.1">
    <property type="nucleotide sequence ID" value="NZ_BAAAJV010000002.1"/>
</dbReference>
<name>A0ABS4YH06_9MICO</name>
<evidence type="ECO:0000313" key="5">
    <source>
        <dbReference type="Proteomes" id="UP000698222"/>
    </source>
</evidence>
<keyword evidence="1 2" id="KW-0238">DNA-binding</keyword>
<dbReference type="GO" id="GO:0003677">
    <property type="term" value="F:DNA binding"/>
    <property type="evidence" value="ECO:0007669"/>
    <property type="project" value="UniProtKB-KW"/>
</dbReference>
<keyword evidence="5" id="KW-1185">Reference proteome</keyword>
<feature type="compositionally biased region" description="Basic and acidic residues" evidence="3">
    <location>
        <begin position="120"/>
        <end position="131"/>
    </location>
</feature>
<dbReference type="Gene3D" id="2.40.50.140">
    <property type="entry name" value="Nucleic acid-binding proteins"/>
    <property type="match status" value="1"/>
</dbReference>
<dbReference type="InterPro" id="IPR011344">
    <property type="entry name" value="ssDNA-bd"/>
</dbReference>
<dbReference type="Pfam" id="PF00436">
    <property type="entry name" value="SSB"/>
    <property type="match status" value="1"/>
</dbReference>
<feature type="region of interest" description="Disordered" evidence="3">
    <location>
        <begin position="120"/>
        <end position="162"/>
    </location>
</feature>
<dbReference type="EMBL" id="JAGIOC010000001">
    <property type="protein sequence ID" value="MBP2408078.1"/>
    <property type="molecule type" value="Genomic_DNA"/>
</dbReference>
<evidence type="ECO:0000313" key="4">
    <source>
        <dbReference type="EMBL" id="MBP2408078.1"/>
    </source>
</evidence>
<evidence type="ECO:0000256" key="1">
    <source>
        <dbReference type="ARBA" id="ARBA00023125"/>
    </source>
</evidence>
<dbReference type="InterPro" id="IPR012340">
    <property type="entry name" value="NA-bd_OB-fold"/>
</dbReference>
<evidence type="ECO:0000256" key="2">
    <source>
        <dbReference type="PIRNR" id="PIRNR002070"/>
    </source>
</evidence>
<proteinExistence type="predicted"/>
<gene>
    <name evidence="4" type="ORF">JOF44_000981</name>
</gene>
<protein>
    <recommendedName>
        <fullName evidence="2">Single-stranded DNA-binding protein</fullName>
    </recommendedName>
</protein>
<feature type="compositionally biased region" description="Acidic residues" evidence="3">
    <location>
        <begin position="151"/>
        <end position="162"/>
    </location>
</feature>
<reference evidence="4 5" key="1">
    <citation type="submission" date="2021-03" db="EMBL/GenBank/DDBJ databases">
        <title>Sequencing the genomes of 1000 actinobacteria strains.</title>
        <authorList>
            <person name="Klenk H.-P."/>
        </authorList>
    </citation>
    <scope>NUCLEOTIDE SEQUENCE [LARGE SCALE GENOMIC DNA]</scope>
    <source>
        <strain evidence="4 5">DSM 14564</strain>
    </source>
</reference>
<dbReference type="SUPFAM" id="SSF50249">
    <property type="entry name" value="Nucleic acid-binding proteins"/>
    <property type="match status" value="1"/>
</dbReference>
<dbReference type="Proteomes" id="UP000698222">
    <property type="component" value="Unassembled WGS sequence"/>
</dbReference>
<comment type="caution">
    <text evidence="4">The sequence shown here is derived from an EMBL/GenBank/DDBJ whole genome shotgun (WGS) entry which is preliminary data.</text>
</comment>
<accession>A0ABS4YH06</accession>
<feature type="region of interest" description="Disordered" evidence="3">
    <location>
        <begin position="1"/>
        <end position="27"/>
    </location>
</feature>
<organism evidence="4 5">
    <name type="scientific">Brachybacterium fresconis</name>
    <dbReference type="NCBI Taxonomy" id="173363"/>
    <lineage>
        <taxon>Bacteria</taxon>
        <taxon>Bacillati</taxon>
        <taxon>Actinomycetota</taxon>
        <taxon>Actinomycetes</taxon>
        <taxon>Micrococcales</taxon>
        <taxon>Dermabacteraceae</taxon>
        <taxon>Brachybacterium</taxon>
    </lineage>
</organism>
<sequence length="162" mass="17560">MRDIHTTLMGNATADPTPRQHDDGTTSASVRVAVTSRYYDSSTSGFADRKTEFITVFTRRALARNLLTSVKKGNPLVVTGRLGLSEWVADDGTSRHSLTLQAEALGHDLTFGAASFARPLKAEDVPEHDPQSGEILSPDEEEDSVSPLTDEQSEDDELAPAF</sequence>